<evidence type="ECO:0000313" key="3">
    <source>
        <dbReference type="EMBL" id="MER5172054.1"/>
    </source>
</evidence>
<keyword evidence="2" id="KW-0472">Membrane</keyword>
<feature type="transmembrane region" description="Helical" evidence="2">
    <location>
        <begin position="172"/>
        <end position="191"/>
    </location>
</feature>
<keyword evidence="4" id="KW-1185">Reference proteome</keyword>
<feature type="compositionally biased region" description="Basic and acidic residues" evidence="1">
    <location>
        <begin position="10"/>
        <end position="19"/>
    </location>
</feature>
<comment type="caution">
    <text evidence="3">The sequence shown here is derived from an EMBL/GenBank/DDBJ whole genome shotgun (WGS) entry which is preliminary data.</text>
</comment>
<reference evidence="3 4" key="1">
    <citation type="submission" date="2024-06" db="EMBL/GenBank/DDBJ databases">
        <title>Thioclava kandeliae sp. nov. from a rhizosphere soil sample of Kandelia candel in a mangrove.</title>
        <authorList>
            <person name="Mu T."/>
        </authorList>
    </citation>
    <scope>NUCLEOTIDE SEQUENCE [LARGE SCALE GENOMIC DNA]</scope>
    <source>
        <strain evidence="3 4">CPCC 100088</strain>
    </source>
</reference>
<keyword evidence="2" id="KW-0812">Transmembrane</keyword>
<dbReference type="Proteomes" id="UP001438953">
    <property type="component" value="Unassembled WGS sequence"/>
</dbReference>
<organism evidence="3 4">
    <name type="scientific">Thioclava kandeliae</name>
    <dbReference type="NCBI Taxonomy" id="3070818"/>
    <lineage>
        <taxon>Bacteria</taxon>
        <taxon>Pseudomonadati</taxon>
        <taxon>Pseudomonadota</taxon>
        <taxon>Alphaproteobacteria</taxon>
        <taxon>Rhodobacterales</taxon>
        <taxon>Paracoccaceae</taxon>
        <taxon>Thioclava</taxon>
    </lineage>
</organism>
<gene>
    <name evidence="3" type="ORF">VSX56_09730</name>
</gene>
<protein>
    <recommendedName>
        <fullName evidence="5">Mitochondrial inner membrane protein</fullName>
    </recommendedName>
</protein>
<dbReference type="RefSeq" id="WP_339113932.1">
    <property type="nucleotide sequence ID" value="NZ_JAYWLC010000006.1"/>
</dbReference>
<evidence type="ECO:0000256" key="2">
    <source>
        <dbReference type="SAM" id="Phobius"/>
    </source>
</evidence>
<evidence type="ECO:0008006" key="5">
    <source>
        <dbReference type="Google" id="ProtNLM"/>
    </source>
</evidence>
<accession>A0ABV1SGL9</accession>
<dbReference type="Gene3D" id="1.20.1270.70">
    <property type="entry name" value="Designed single chain three-helix bundle"/>
    <property type="match status" value="1"/>
</dbReference>
<feature type="region of interest" description="Disordered" evidence="1">
    <location>
        <begin position="1"/>
        <end position="160"/>
    </location>
</feature>
<sequence>MAAPGKKKSAKTDAAKDESITPASGTAPNTETPATGAPKADEAVDQALPADKDDTAPVDTPVTDAPEADISAPETPEEAPAVTGTGADTVDASDETDPLEGHKESLASETAFGTDDVVDAEQKDLDQKDWSSDAEPETPIAEEKKPEPVASVAAPAPSAGPVIEKRGGFGPVLAGGVIAAVIGAAAALWVLPQLPENIQARFFPAPAAPDNSAMENQVADLSSQLSAITQSVSALQDNIASLGQAGDTSGLQSQLDALQSKLDGLTGPDADAAKEAERQARARAAIAELQAALTNGTPIADPVAMARDAQLDVPAALGTEPESVKALQEAFPAPARQALDAARRADAGDSLGAKLETFLLTQTGARSVAPKEGNTPDAILSRAQAAVDKADFKTAITEISALPQVSQDALSGWVDQAQTRVAAEEAVSSLASQVQ</sequence>
<evidence type="ECO:0000256" key="1">
    <source>
        <dbReference type="SAM" id="MobiDB-lite"/>
    </source>
</evidence>
<name>A0ABV1SGL9_9RHOB</name>
<evidence type="ECO:0000313" key="4">
    <source>
        <dbReference type="Proteomes" id="UP001438953"/>
    </source>
</evidence>
<feature type="compositionally biased region" description="Polar residues" evidence="1">
    <location>
        <begin position="21"/>
        <end position="33"/>
    </location>
</feature>
<keyword evidence="2" id="KW-1133">Transmembrane helix</keyword>
<feature type="compositionally biased region" description="Low complexity" evidence="1">
    <location>
        <begin position="148"/>
        <end position="160"/>
    </location>
</feature>
<dbReference type="EMBL" id="JAYWLC010000006">
    <property type="protein sequence ID" value="MER5172054.1"/>
    <property type="molecule type" value="Genomic_DNA"/>
</dbReference>
<feature type="compositionally biased region" description="Basic and acidic residues" evidence="1">
    <location>
        <begin position="120"/>
        <end position="131"/>
    </location>
</feature>
<proteinExistence type="predicted"/>